<dbReference type="GO" id="GO:1902201">
    <property type="term" value="P:negative regulation of bacterial-type flagellum-dependent cell motility"/>
    <property type="evidence" value="ECO:0007669"/>
    <property type="project" value="TreeGrafter"/>
</dbReference>
<feature type="domain" description="GGDEF" evidence="6">
    <location>
        <begin position="491"/>
        <end position="626"/>
    </location>
</feature>
<feature type="transmembrane region" description="Helical" evidence="5">
    <location>
        <begin position="12"/>
        <end position="31"/>
    </location>
</feature>
<feature type="coiled-coil region" evidence="4">
    <location>
        <begin position="436"/>
        <end position="463"/>
    </location>
</feature>
<feature type="transmembrane region" description="Helical" evidence="5">
    <location>
        <begin position="310"/>
        <end position="333"/>
    </location>
</feature>
<dbReference type="GO" id="GO:0052621">
    <property type="term" value="F:diguanylate cyclase activity"/>
    <property type="evidence" value="ECO:0007669"/>
    <property type="project" value="UniProtKB-EC"/>
</dbReference>
<reference evidence="7 8" key="1">
    <citation type="journal article" date="2017" name="Antonie Van Leeuwenhoek">
        <title>Rhizobium rhizosphaerae sp. nov., a novel species isolated from rice rhizosphere.</title>
        <authorList>
            <person name="Zhao J.J."/>
            <person name="Zhang J."/>
            <person name="Zhang R.J."/>
            <person name="Zhang C.W."/>
            <person name="Yin H.Q."/>
            <person name="Zhang X.X."/>
        </authorList>
    </citation>
    <scope>NUCLEOTIDE SEQUENCE [LARGE SCALE GENOMIC DNA]</scope>
    <source>
        <strain evidence="7 8">E3</strain>
    </source>
</reference>
<evidence type="ECO:0000256" key="5">
    <source>
        <dbReference type="SAM" id="Phobius"/>
    </source>
</evidence>
<evidence type="ECO:0000313" key="8">
    <source>
        <dbReference type="Proteomes" id="UP000006334"/>
    </source>
</evidence>
<sequence>MEASVAKLGVRQTWYIGLVILIGLLCILSISKLGVGNNYLLEINKGTLYLEDTKNAFDIDQMQTYQNAQWEEELNTSLTFGMSKNPYWFKFFLPNNLSDEPLLIEIDYVMLDKVDMWFFSNGKLLAEFQEGDSYPFKKRLIQTEKLLFPIPQSDHRISVIVKVQTEGTLKLPLRVWEESEYLIYSGEYNLLLGLFIGFMAAMALSNLFFYVSTGSPSFLSYSLYVVAVGFTVATMHGLGFKYIWPDWVWFQSRSVGIFATSTLLFICIFTRQLLDVQKHSRTMDNLIKYAVWVLSVSVIGSLVIPYHIYIIYFLVTLCLISLLIFTASLLLMFRGVRLAGFYLLAWSVLITAGFMAGLESFDLIDMDLSAQYFVMLGAAVETYMLAFALAISYTKQRDEQYQSQELVLLEERMARESQAKAFKLKEEAQEDLEYKVEERTLELEIALRELSETNNELEQQTRTDSLTGIRNRKHFDKKFEAEVRRCRREQSDLSIVMLDIDHFKTINDNYGHVAGDEVIKSVANVLKTKLKRTTDDACRYGGEEFALILPNTDFEGAKSLAENLRQSIEDLTTEVDGVKLNVTISAGVATTIVTGLDDEKSLLESADRALYQAKREGRNRVESVHLHARDIV</sequence>
<name>K6YZS2_9ALTE</name>
<dbReference type="RefSeq" id="WP_008846512.1">
    <property type="nucleotide sequence ID" value="NZ_BAEN01000076.1"/>
</dbReference>
<dbReference type="CDD" id="cd01949">
    <property type="entry name" value="GGDEF"/>
    <property type="match status" value="1"/>
</dbReference>
<dbReference type="Proteomes" id="UP000006334">
    <property type="component" value="Unassembled WGS sequence"/>
</dbReference>
<dbReference type="PANTHER" id="PTHR45138">
    <property type="entry name" value="REGULATORY COMPONENTS OF SENSORY TRANSDUCTION SYSTEM"/>
    <property type="match status" value="1"/>
</dbReference>
<feature type="transmembrane region" description="Helical" evidence="5">
    <location>
        <begin position="255"/>
        <end position="274"/>
    </location>
</feature>
<comment type="catalytic activity">
    <reaction evidence="3">
        <text>2 GTP = 3',3'-c-di-GMP + 2 diphosphate</text>
        <dbReference type="Rhea" id="RHEA:24898"/>
        <dbReference type="ChEBI" id="CHEBI:33019"/>
        <dbReference type="ChEBI" id="CHEBI:37565"/>
        <dbReference type="ChEBI" id="CHEBI:58805"/>
        <dbReference type="EC" id="2.7.7.65"/>
    </reaction>
</comment>
<feature type="transmembrane region" description="Helical" evidence="5">
    <location>
        <begin position="286"/>
        <end position="304"/>
    </location>
</feature>
<keyword evidence="8" id="KW-1185">Reference proteome</keyword>
<dbReference type="SUPFAM" id="SSF55073">
    <property type="entry name" value="Nucleotide cyclase"/>
    <property type="match status" value="1"/>
</dbReference>
<keyword evidence="5" id="KW-0812">Transmembrane</keyword>
<keyword evidence="5" id="KW-0472">Membrane</keyword>
<dbReference type="OrthoDB" id="5289013at2"/>
<dbReference type="Pfam" id="PF00990">
    <property type="entry name" value="GGDEF"/>
    <property type="match status" value="1"/>
</dbReference>
<dbReference type="STRING" id="1127673.GLIP_4099"/>
<dbReference type="Pfam" id="PF07695">
    <property type="entry name" value="7TMR-DISM_7TM"/>
    <property type="match status" value="1"/>
</dbReference>
<keyword evidence="5" id="KW-1133">Transmembrane helix</keyword>
<dbReference type="InterPro" id="IPR043128">
    <property type="entry name" value="Rev_trsase/Diguanyl_cyclase"/>
</dbReference>
<dbReference type="Gene3D" id="3.30.70.270">
    <property type="match status" value="1"/>
</dbReference>
<feature type="transmembrane region" description="Helical" evidence="5">
    <location>
        <begin position="340"/>
        <end position="358"/>
    </location>
</feature>
<dbReference type="NCBIfam" id="TIGR00254">
    <property type="entry name" value="GGDEF"/>
    <property type="match status" value="1"/>
</dbReference>
<evidence type="ECO:0000313" key="7">
    <source>
        <dbReference type="EMBL" id="GAC16710.1"/>
    </source>
</evidence>
<dbReference type="InterPro" id="IPR050469">
    <property type="entry name" value="Diguanylate_Cyclase"/>
</dbReference>
<dbReference type="GO" id="GO:0043709">
    <property type="term" value="P:cell adhesion involved in single-species biofilm formation"/>
    <property type="evidence" value="ECO:0007669"/>
    <property type="project" value="TreeGrafter"/>
</dbReference>
<protein>
    <recommendedName>
        <fullName evidence="2">diguanylate cyclase</fullName>
        <ecNumber evidence="2">2.7.7.65</ecNumber>
    </recommendedName>
</protein>
<dbReference type="AlphaFoldDB" id="K6YZS2"/>
<organism evidence="7 8">
    <name type="scientific">Aliiglaciecola lipolytica E3</name>
    <dbReference type="NCBI Taxonomy" id="1127673"/>
    <lineage>
        <taxon>Bacteria</taxon>
        <taxon>Pseudomonadati</taxon>
        <taxon>Pseudomonadota</taxon>
        <taxon>Gammaproteobacteria</taxon>
        <taxon>Alteromonadales</taxon>
        <taxon>Alteromonadaceae</taxon>
        <taxon>Aliiglaciecola</taxon>
    </lineage>
</organism>
<feature type="transmembrane region" description="Helical" evidence="5">
    <location>
        <begin position="223"/>
        <end position="243"/>
    </location>
</feature>
<gene>
    <name evidence="7" type="ORF">GLIP_4099</name>
</gene>
<dbReference type="PANTHER" id="PTHR45138:SF9">
    <property type="entry name" value="DIGUANYLATE CYCLASE DGCM-RELATED"/>
    <property type="match status" value="1"/>
</dbReference>
<dbReference type="Pfam" id="PF07696">
    <property type="entry name" value="7TMR-DISMED2"/>
    <property type="match status" value="1"/>
</dbReference>
<dbReference type="PROSITE" id="PS50887">
    <property type="entry name" value="GGDEF"/>
    <property type="match status" value="1"/>
</dbReference>
<dbReference type="GO" id="GO:0005886">
    <property type="term" value="C:plasma membrane"/>
    <property type="evidence" value="ECO:0007669"/>
    <property type="project" value="TreeGrafter"/>
</dbReference>
<dbReference type="InterPro" id="IPR011623">
    <property type="entry name" value="7TMR_DISM_rcpt_extracell_dom1"/>
</dbReference>
<accession>K6YZS2</accession>
<dbReference type="EC" id="2.7.7.65" evidence="2"/>
<feature type="transmembrane region" description="Helical" evidence="5">
    <location>
        <begin position="190"/>
        <end position="211"/>
    </location>
</feature>
<evidence type="ECO:0000259" key="6">
    <source>
        <dbReference type="PROSITE" id="PS50887"/>
    </source>
</evidence>
<feature type="coiled-coil region" evidence="4">
    <location>
        <begin position="554"/>
        <end position="616"/>
    </location>
</feature>
<evidence type="ECO:0000256" key="3">
    <source>
        <dbReference type="ARBA" id="ARBA00034247"/>
    </source>
</evidence>
<dbReference type="InterPro" id="IPR000160">
    <property type="entry name" value="GGDEF_dom"/>
</dbReference>
<evidence type="ECO:0000256" key="4">
    <source>
        <dbReference type="SAM" id="Coils"/>
    </source>
</evidence>
<dbReference type="eggNOG" id="COG3706">
    <property type="taxonomic scope" value="Bacteria"/>
</dbReference>
<dbReference type="FunFam" id="3.30.70.270:FF:000001">
    <property type="entry name" value="Diguanylate cyclase domain protein"/>
    <property type="match status" value="1"/>
</dbReference>
<dbReference type="SMART" id="SM00267">
    <property type="entry name" value="GGDEF"/>
    <property type="match status" value="1"/>
</dbReference>
<evidence type="ECO:0000256" key="2">
    <source>
        <dbReference type="ARBA" id="ARBA00012528"/>
    </source>
</evidence>
<dbReference type="InterPro" id="IPR011622">
    <property type="entry name" value="7TMR_DISM_rcpt_extracell_dom2"/>
</dbReference>
<comment type="caution">
    <text evidence="7">The sequence shown here is derived from an EMBL/GenBank/DDBJ whole genome shotgun (WGS) entry which is preliminary data.</text>
</comment>
<proteinExistence type="predicted"/>
<feature type="transmembrane region" description="Helical" evidence="5">
    <location>
        <begin position="370"/>
        <end position="393"/>
    </location>
</feature>
<dbReference type="EMBL" id="BAEN01000076">
    <property type="protein sequence ID" value="GAC16710.1"/>
    <property type="molecule type" value="Genomic_DNA"/>
</dbReference>
<evidence type="ECO:0000256" key="1">
    <source>
        <dbReference type="ARBA" id="ARBA00001946"/>
    </source>
</evidence>
<dbReference type="InterPro" id="IPR029787">
    <property type="entry name" value="Nucleotide_cyclase"/>
</dbReference>
<keyword evidence="4" id="KW-0175">Coiled coil</keyword>
<dbReference type="Gene3D" id="2.60.40.2380">
    <property type="match status" value="1"/>
</dbReference>
<comment type="cofactor">
    <cofactor evidence="1">
        <name>Mg(2+)</name>
        <dbReference type="ChEBI" id="CHEBI:18420"/>
    </cofactor>
</comment>